<dbReference type="InterPro" id="IPR012506">
    <property type="entry name" value="TMEM86B-like"/>
</dbReference>
<feature type="transmembrane region" description="Helical" evidence="6">
    <location>
        <begin position="31"/>
        <end position="47"/>
    </location>
</feature>
<evidence type="ECO:0000256" key="1">
    <source>
        <dbReference type="ARBA" id="ARBA00004141"/>
    </source>
</evidence>
<protein>
    <recommendedName>
        <fullName evidence="9">YhhN-like protein</fullName>
    </recommendedName>
</protein>
<name>A0A937D6X6_9FLAO</name>
<accession>A0A937D6X6</accession>
<evidence type="ECO:0000256" key="4">
    <source>
        <dbReference type="ARBA" id="ARBA00022989"/>
    </source>
</evidence>
<keyword evidence="4 6" id="KW-1133">Transmembrane helix</keyword>
<evidence type="ECO:0000256" key="2">
    <source>
        <dbReference type="ARBA" id="ARBA00007375"/>
    </source>
</evidence>
<dbReference type="GO" id="GO:0016020">
    <property type="term" value="C:membrane"/>
    <property type="evidence" value="ECO:0007669"/>
    <property type="project" value="UniProtKB-SubCell"/>
</dbReference>
<dbReference type="Pfam" id="PF07947">
    <property type="entry name" value="YhhN"/>
    <property type="match status" value="1"/>
</dbReference>
<dbReference type="RefSeq" id="WP_201916588.1">
    <property type="nucleotide sequence ID" value="NZ_BAABAX010000021.1"/>
</dbReference>
<comment type="similarity">
    <text evidence="2">Belongs to the TMEM86 family.</text>
</comment>
<evidence type="ECO:0000256" key="5">
    <source>
        <dbReference type="ARBA" id="ARBA00023136"/>
    </source>
</evidence>
<proteinExistence type="inferred from homology"/>
<organism evidence="7 8">
    <name type="scientific">Aquimarina mytili</name>
    <dbReference type="NCBI Taxonomy" id="874423"/>
    <lineage>
        <taxon>Bacteria</taxon>
        <taxon>Pseudomonadati</taxon>
        <taxon>Bacteroidota</taxon>
        <taxon>Flavobacteriia</taxon>
        <taxon>Flavobacteriales</taxon>
        <taxon>Flavobacteriaceae</taxon>
        <taxon>Aquimarina</taxon>
    </lineage>
</organism>
<dbReference type="AlphaFoldDB" id="A0A937D6X6"/>
<dbReference type="EMBL" id="JAERQJ010000001">
    <property type="protein sequence ID" value="MBL0682525.1"/>
    <property type="molecule type" value="Genomic_DNA"/>
</dbReference>
<sequence>MKVRTLIKVLLLITGGLCVYSTAMQLPMLEFYVKPTTVPLFFMLYWFNVKKPDGLFLFILFLCFLGDIFLLVNVDNSFMYVLLSYTTCYIILFYFLYKNHKPLNYSTTDIIYLVVFFLLWTLIAYKIYDVTHGSMGVIKPYGVSYLVILYLLLIGAVFQYVNIRSAKSLFFLIAILNFVVSDACFALNRFYIPSIEFEIINSIYQLLAVFFLVKFKISSPVPLKLQEV</sequence>
<reference evidence="7" key="1">
    <citation type="submission" date="2021-01" db="EMBL/GenBank/DDBJ databases">
        <authorList>
            <person name="Zhong Y.L."/>
        </authorList>
    </citation>
    <scope>NUCLEOTIDE SEQUENCE</scope>
    <source>
        <strain evidence="7">KCTC 23302</strain>
    </source>
</reference>
<feature type="transmembrane region" description="Helical" evidence="6">
    <location>
        <begin position="54"/>
        <end position="72"/>
    </location>
</feature>
<feature type="transmembrane region" description="Helical" evidence="6">
    <location>
        <begin position="168"/>
        <end position="191"/>
    </location>
</feature>
<evidence type="ECO:0000256" key="3">
    <source>
        <dbReference type="ARBA" id="ARBA00022692"/>
    </source>
</evidence>
<feature type="transmembrane region" description="Helical" evidence="6">
    <location>
        <begin position="140"/>
        <end position="161"/>
    </location>
</feature>
<evidence type="ECO:0000313" key="7">
    <source>
        <dbReference type="EMBL" id="MBL0682525.1"/>
    </source>
</evidence>
<comment type="caution">
    <text evidence="7">The sequence shown here is derived from an EMBL/GenBank/DDBJ whole genome shotgun (WGS) entry which is preliminary data.</text>
</comment>
<dbReference type="Proteomes" id="UP000651057">
    <property type="component" value="Unassembled WGS sequence"/>
</dbReference>
<feature type="transmembrane region" description="Helical" evidence="6">
    <location>
        <begin position="78"/>
        <end position="97"/>
    </location>
</feature>
<comment type="subcellular location">
    <subcellularLocation>
        <location evidence="1">Membrane</location>
        <topology evidence="1">Multi-pass membrane protein</topology>
    </subcellularLocation>
</comment>
<evidence type="ECO:0000256" key="6">
    <source>
        <dbReference type="SAM" id="Phobius"/>
    </source>
</evidence>
<evidence type="ECO:0000313" key="8">
    <source>
        <dbReference type="Proteomes" id="UP000651057"/>
    </source>
</evidence>
<feature type="transmembrane region" description="Helical" evidence="6">
    <location>
        <begin position="109"/>
        <end position="128"/>
    </location>
</feature>
<keyword evidence="5 6" id="KW-0472">Membrane</keyword>
<evidence type="ECO:0008006" key="9">
    <source>
        <dbReference type="Google" id="ProtNLM"/>
    </source>
</evidence>
<keyword evidence="8" id="KW-1185">Reference proteome</keyword>
<gene>
    <name evidence="7" type="ORF">JJQ60_03300</name>
</gene>
<keyword evidence="3 6" id="KW-0812">Transmembrane</keyword>